<reference evidence="5 6" key="1">
    <citation type="journal article" date="2019" name="Emerg. Microbes Infect.">
        <title>Comprehensive subspecies identification of 175 nontuberculous mycobacteria species based on 7547 genomic profiles.</title>
        <authorList>
            <person name="Matsumoto Y."/>
            <person name="Kinjo T."/>
            <person name="Motooka D."/>
            <person name="Nabeya D."/>
            <person name="Jung N."/>
            <person name="Uechi K."/>
            <person name="Horii T."/>
            <person name="Iida T."/>
            <person name="Fujita J."/>
            <person name="Nakamura S."/>
        </authorList>
    </citation>
    <scope>NUCLEOTIDE SEQUENCE [LARGE SCALE GENOMIC DNA]</scope>
    <source>
        <strain evidence="5 6">JCM 14233</strain>
    </source>
</reference>
<comment type="similarity">
    <text evidence="2 4">Belongs to the Nudix hydrolase family.</text>
</comment>
<evidence type="ECO:0000256" key="1">
    <source>
        <dbReference type="ARBA" id="ARBA00001946"/>
    </source>
</evidence>
<dbReference type="PRINTS" id="PR00502">
    <property type="entry name" value="NUDIXFAMILY"/>
</dbReference>
<name>A0A7I7MTI0_9MYCO</name>
<evidence type="ECO:0000313" key="5">
    <source>
        <dbReference type="EMBL" id="BBX75137.1"/>
    </source>
</evidence>
<dbReference type="InterPro" id="IPR020476">
    <property type="entry name" value="Nudix_hydrolase"/>
</dbReference>
<dbReference type="InterPro" id="IPR015797">
    <property type="entry name" value="NUDIX_hydrolase-like_dom_sf"/>
</dbReference>
<dbReference type="Gene3D" id="3.90.79.10">
    <property type="entry name" value="Nucleoside Triphosphate Pyrophosphohydrolase"/>
    <property type="match status" value="1"/>
</dbReference>
<dbReference type="RefSeq" id="WP_083051595.1">
    <property type="nucleotide sequence ID" value="NZ_AP022575.1"/>
</dbReference>
<protein>
    <submittedName>
        <fullName evidence="5">Putative 8-oxo-dGTP diphosphatase 3</fullName>
    </submittedName>
</protein>
<dbReference type="EMBL" id="AP022575">
    <property type="protein sequence ID" value="BBX75137.1"/>
    <property type="molecule type" value="Genomic_DNA"/>
</dbReference>
<organism evidence="5 6">
    <name type="scientific">Mycobacterium shinjukuense</name>
    <dbReference type="NCBI Taxonomy" id="398694"/>
    <lineage>
        <taxon>Bacteria</taxon>
        <taxon>Bacillati</taxon>
        <taxon>Actinomycetota</taxon>
        <taxon>Actinomycetes</taxon>
        <taxon>Mycobacteriales</taxon>
        <taxon>Mycobacteriaceae</taxon>
        <taxon>Mycobacterium</taxon>
    </lineage>
</organism>
<dbReference type="InterPro" id="IPR020084">
    <property type="entry name" value="NUDIX_hydrolase_CS"/>
</dbReference>
<dbReference type="PROSITE" id="PS00893">
    <property type="entry name" value="NUDIX_BOX"/>
    <property type="match status" value="1"/>
</dbReference>
<evidence type="ECO:0000256" key="3">
    <source>
        <dbReference type="ARBA" id="ARBA00022801"/>
    </source>
</evidence>
<dbReference type="PANTHER" id="PTHR43046:SF2">
    <property type="entry name" value="8-OXO-DGTP DIPHOSPHATASE-RELATED"/>
    <property type="match status" value="1"/>
</dbReference>
<keyword evidence="3 4" id="KW-0378">Hydrolase</keyword>
<dbReference type="OrthoDB" id="3404294at2"/>
<dbReference type="Pfam" id="PF00293">
    <property type="entry name" value="NUDIX"/>
    <property type="match status" value="1"/>
</dbReference>
<dbReference type="PANTHER" id="PTHR43046">
    <property type="entry name" value="GDP-MANNOSE MANNOSYL HYDROLASE"/>
    <property type="match status" value="1"/>
</dbReference>
<gene>
    <name evidence="5" type="primary">mutT3</name>
    <name evidence="5" type="ORF">MSHI_30430</name>
</gene>
<dbReference type="CDD" id="cd18877">
    <property type="entry name" value="NUDIX_Hydrolase"/>
    <property type="match status" value="1"/>
</dbReference>
<dbReference type="SUPFAM" id="SSF55811">
    <property type="entry name" value="Nudix"/>
    <property type="match status" value="1"/>
</dbReference>
<dbReference type="Proteomes" id="UP000467236">
    <property type="component" value="Chromosome"/>
</dbReference>
<evidence type="ECO:0000256" key="4">
    <source>
        <dbReference type="RuleBase" id="RU003476"/>
    </source>
</evidence>
<dbReference type="InterPro" id="IPR000086">
    <property type="entry name" value="NUDIX_hydrolase_dom"/>
</dbReference>
<evidence type="ECO:0000313" key="6">
    <source>
        <dbReference type="Proteomes" id="UP000467236"/>
    </source>
</evidence>
<sequence>MRGDGDGWVVSEGGVHYWGKYGAAGLLLRAPRQDGTPAVLLQHRAAWSHQGGTWGLPGGARDSHETPEQTAVREACEEAGLAAERFTVRASVVTAEVSGRGGRQWTYTTVVADAGELLDTVPNRESTELRWVAEVEVAELPLHPGFAASWRRLRTAPATVPLSHADERRRGLPRTVEIEAGVFVWCMPGDADQRPSRLSHRISTLLQAPS</sequence>
<keyword evidence="6" id="KW-1185">Reference proteome</keyword>
<comment type="cofactor">
    <cofactor evidence="1">
        <name>Mg(2+)</name>
        <dbReference type="ChEBI" id="CHEBI:18420"/>
    </cofactor>
</comment>
<proteinExistence type="inferred from homology"/>
<evidence type="ECO:0000256" key="2">
    <source>
        <dbReference type="ARBA" id="ARBA00005582"/>
    </source>
</evidence>
<dbReference type="KEGG" id="mshj:MSHI_30430"/>
<accession>A0A7I7MTI0</accession>
<dbReference type="PROSITE" id="PS51462">
    <property type="entry name" value="NUDIX"/>
    <property type="match status" value="1"/>
</dbReference>
<dbReference type="AlphaFoldDB" id="A0A7I7MTI0"/>
<dbReference type="GO" id="GO:0016787">
    <property type="term" value="F:hydrolase activity"/>
    <property type="evidence" value="ECO:0007669"/>
    <property type="project" value="UniProtKB-KW"/>
</dbReference>